<dbReference type="AlphaFoldDB" id="A0AAN6XBX6"/>
<proteinExistence type="predicted"/>
<evidence type="ECO:0000313" key="5">
    <source>
        <dbReference type="Proteomes" id="UP001303160"/>
    </source>
</evidence>
<feature type="compositionally biased region" description="Basic and acidic residues" evidence="1">
    <location>
        <begin position="554"/>
        <end position="577"/>
    </location>
</feature>
<name>A0AAN6XBX6_9PEZI</name>
<keyword evidence="5" id="KW-1185">Reference proteome</keyword>
<gene>
    <name evidence="4" type="ORF">QBC40DRAFT_332630</name>
</gene>
<dbReference type="InterPro" id="IPR058525">
    <property type="entry name" value="DUF8212"/>
</dbReference>
<feature type="region of interest" description="Disordered" evidence="1">
    <location>
        <begin position="554"/>
        <end position="579"/>
    </location>
</feature>
<accession>A0AAN6XBX6</accession>
<reference evidence="4" key="1">
    <citation type="journal article" date="2023" name="Mol. Phylogenet. Evol.">
        <title>Genome-scale phylogeny and comparative genomics of the fungal order Sordariales.</title>
        <authorList>
            <person name="Hensen N."/>
            <person name="Bonometti L."/>
            <person name="Westerberg I."/>
            <person name="Brannstrom I.O."/>
            <person name="Guillou S."/>
            <person name="Cros-Aarteil S."/>
            <person name="Calhoun S."/>
            <person name="Haridas S."/>
            <person name="Kuo A."/>
            <person name="Mondo S."/>
            <person name="Pangilinan J."/>
            <person name="Riley R."/>
            <person name="LaButti K."/>
            <person name="Andreopoulos B."/>
            <person name="Lipzen A."/>
            <person name="Chen C."/>
            <person name="Yan M."/>
            <person name="Daum C."/>
            <person name="Ng V."/>
            <person name="Clum A."/>
            <person name="Steindorff A."/>
            <person name="Ohm R.A."/>
            <person name="Martin F."/>
            <person name="Silar P."/>
            <person name="Natvig D.O."/>
            <person name="Lalanne C."/>
            <person name="Gautier V."/>
            <person name="Ament-Velasquez S.L."/>
            <person name="Kruys A."/>
            <person name="Hutchinson M.I."/>
            <person name="Powell A.J."/>
            <person name="Barry K."/>
            <person name="Miller A.N."/>
            <person name="Grigoriev I.V."/>
            <person name="Debuchy R."/>
            <person name="Gladieux P."/>
            <person name="Hiltunen Thoren M."/>
            <person name="Johannesson H."/>
        </authorList>
    </citation>
    <scope>NUCLEOTIDE SEQUENCE</scope>
    <source>
        <strain evidence="4">CBS 315.58</strain>
    </source>
</reference>
<comment type="caution">
    <text evidence="4">The sequence shown here is derived from an EMBL/GenBank/DDBJ whole genome shotgun (WGS) entry which is preliminary data.</text>
</comment>
<dbReference type="Pfam" id="PF26640">
    <property type="entry name" value="DUF8212"/>
    <property type="match status" value="1"/>
</dbReference>
<sequence>MRLINANTLRFEDFVGDPPPYLILSHTWEPNEEVTFQDMSHPYLPTKRGYSKITETCRLALEKGIGYAWIDTCCIDKSSSAELSESINSMFKWYQRAEICVVYLADLKCTVEFEQGIKDCRWVTRGWTLQELIAPKHLEFYDEEWTFRGNKFKYCGDLWKATGVPEGVLRMEMKVSNYSVAQRMSWASKRTTTRLEDESYCLFGILEVNIPLMYGEGDMAFCRLQEEVIKRNNDYSIFAWNPTSNENLHRYCSMLASSPSDFKDGGNILVANISSLNPEFALTNKGLQFEEALHLAPTTDTSVCTTGPQGQGAEYILMVGAVWAGGEHREVGIKLTKVGPSLFLRVPSIKIRQVSARDIKSWARTRRGRWYVVNNLRLNTLTLFEFLRSGIHVPPGHGFQIMKTIPWEYWNHENSAQFLTPTTNVNAFSFRARIGMEHVDFTVLVEYANDGFLPIIFESTKRPAIANYIFQNRASDDVLLWESLKRDYPELANLSATSEISVKGGQFRVMVRMSTWKKDAFGLTIKGYSLKFEVVKASDHHSNACILDQSHFSHGAEKHERSEPPTSKRDWVIEGKPPHTVSKTWNDQERISLSRLFERVEEAT</sequence>
<organism evidence="4 5">
    <name type="scientific">Triangularia verruculosa</name>
    <dbReference type="NCBI Taxonomy" id="2587418"/>
    <lineage>
        <taxon>Eukaryota</taxon>
        <taxon>Fungi</taxon>
        <taxon>Dikarya</taxon>
        <taxon>Ascomycota</taxon>
        <taxon>Pezizomycotina</taxon>
        <taxon>Sordariomycetes</taxon>
        <taxon>Sordariomycetidae</taxon>
        <taxon>Sordariales</taxon>
        <taxon>Podosporaceae</taxon>
        <taxon>Triangularia</taxon>
    </lineage>
</organism>
<protein>
    <submittedName>
        <fullName evidence="4">Heterokaryon incompatibility protein-domain-containing protein</fullName>
    </submittedName>
</protein>
<feature type="domain" description="DUF8212" evidence="3">
    <location>
        <begin position="220"/>
        <end position="244"/>
    </location>
</feature>
<feature type="domain" description="Heterokaryon incompatibility" evidence="2">
    <location>
        <begin position="21"/>
        <end position="108"/>
    </location>
</feature>
<dbReference type="EMBL" id="MU863954">
    <property type="protein sequence ID" value="KAK4197898.1"/>
    <property type="molecule type" value="Genomic_DNA"/>
</dbReference>
<evidence type="ECO:0000256" key="1">
    <source>
        <dbReference type="SAM" id="MobiDB-lite"/>
    </source>
</evidence>
<evidence type="ECO:0000313" key="4">
    <source>
        <dbReference type="EMBL" id="KAK4197898.1"/>
    </source>
</evidence>
<dbReference type="Proteomes" id="UP001303160">
    <property type="component" value="Unassembled WGS sequence"/>
</dbReference>
<reference evidence="4" key="2">
    <citation type="submission" date="2023-05" db="EMBL/GenBank/DDBJ databases">
        <authorList>
            <consortium name="Lawrence Berkeley National Laboratory"/>
            <person name="Steindorff A."/>
            <person name="Hensen N."/>
            <person name="Bonometti L."/>
            <person name="Westerberg I."/>
            <person name="Brannstrom I.O."/>
            <person name="Guillou S."/>
            <person name="Cros-Aarteil S."/>
            <person name="Calhoun S."/>
            <person name="Haridas S."/>
            <person name="Kuo A."/>
            <person name="Mondo S."/>
            <person name="Pangilinan J."/>
            <person name="Riley R."/>
            <person name="Labutti K."/>
            <person name="Andreopoulos B."/>
            <person name="Lipzen A."/>
            <person name="Chen C."/>
            <person name="Yanf M."/>
            <person name="Daum C."/>
            <person name="Ng V."/>
            <person name="Clum A."/>
            <person name="Ohm R."/>
            <person name="Martin F."/>
            <person name="Silar P."/>
            <person name="Natvig D."/>
            <person name="Lalanne C."/>
            <person name="Gautier V."/>
            <person name="Ament-Velasquez S.L."/>
            <person name="Kruys A."/>
            <person name="Hutchinson M.I."/>
            <person name="Powell A.J."/>
            <person name="Barry K."/>
            <person name="Miller A.N."/>
            <person name="Grigoriev I.V."/>
            <person name="Debuchy R."/>
            <person name="Gladieux P."/>
            <person name="Thoren M.H."/>
            <person name="Johannesson H."/>
        </authorList>
    </citation>
    <scope>NUCLEOTIDE SEQUENCE</scope>
    <source>
        <strain evidence="4">CBS 315.58</strain>
    </source>
</reference>
<dbReference type="PANTHER" id="PTHR10622">
    <property type="entry name" value="HET DOMAIN-CONTAINING PROTEIN"/>
    <property type="match status" value="1"/>
</dbReference>
<dbReference type="PANTHER" id="PTHR10622:SF12">
    <property type="entry name" value="HET DOMAIN-CONTAINING PROTEIN"/>
    <property type="match status" value="1"/>
</dbReference>
<dbReference type="InterPro" id="IPR010730">
    <property type="entry name" value="HET"/>
</dbReference>
<evidence type="ECO:0000259" key="2">
    <source>
        <dbReference type="Pfam" id="PF06985"/>
    </source>
</evidence>
<dbReference type="Pfam" id="PF06985">
    <property type="entry name" value="HET"/>
    <property type="match status" value="1"/>
</dbReference>
<evidence type="ECO:0000259" key="3">
    <source>
        <dbReference type="Pfam" id="PF26640"/>
    </source>
</evidence>